<dbReference type="AlphaFoldDB" id="A0A0R3S6S4"/>
<keyword evidence="1" id="KW-1185">Reference proteome</keyword>
<reference evidence="2" key="1">
    <citation type="submission" date="2017-02" db="UniProtKB">
        <authorList>
            <consortium name="WormBaseParasite"/>
        </authorList>
    </citation>
    <scope>IDENTIFICATION</scope>
</reference>
<sequence length="119" mass="13821">MERQYLRPDERSPVPLNENFWINIVSVSNCGQNASVAHERDQIYALNVAAEVEKALRENKENIDSAIMKQIAPSAVNVTGIQYENLISLSFDHDELIRQEENRRKRMRERIINAALRKE</sequence>
<name>A0A0R3S6S4_9BILA</name>
<dbReference type="Proteomes" id="UP000050640">
    <property type="component" value="Unplaced"/>
</dbReference>
<proteinExistence type="predicted"/>
<accession>A0A0R3S6S4</accession>
<protein>
    <submittedName>
        <fullName evidence="2">PPP1R35_C domain-containing protein</fullName>
    </submittedName>
</protein>
<organism evidence="1 2">
    <name type="scientific">Elaeophora elaphi</name>
    <dbReference type="NCBI Taxonomy" id="1147741"/>
    <lineage>
        <taxon>Eukaryota</taxon>
        <taxon>Metazoa</taxon>
        <taxon>Ecdysozoa</taxon>
        <taxon>Nematoda</taxon>
        <taxon>Chromadorea</taxon>
        <taxon>Rhabditida</taxon>
        <taxon>Spirurina</taxon>
        <taxon>Spiruromorpha</taxon>
        <taxon>Filarioidea</taxon>
        <taxon>Onchocercidae</taxon>
        <taxon>Elaeophora</taxon>
    </lineage>
</organism>
<evidence type="ECO:0000313" key="2">
    <source>
        <dbReference type="WBParaSite" id="EEL_0001049601-mRNA-1"/>
    </source>
</evidence>
<evidence type="ECO:0000313" key="1">
    <source>
        <dbReference type="Proteomes" id="UP000050640"/>
    </source>
</evidence>
<dbReference type="WBParaSite" id="EEL_0001049601-mRNA-1">
    <property type="protein sequence ID" value="EEL_0001049601-mRNA-1"/>
    <property type="gene ID" value="EEL_0001049601"/>
</dbReference>